<evidence type="ECO:0000313" key="4">
    <source>
        <dbReference type="RefSeq" id="XP_033344963.1"/>
    </source>
</evidence>
<dbReference type="PANTHER" id="PTHR16260">
    <property type="entry name" value="SIMILAR TO 1700123O20RIK PROTEIN"/>
    <property type="match status" value="1"/>
</dbReference>
<reference evidence="2 3" key="1">
    <citation type="submission" date="2025-04" db="UniProtKB">
        <authorList>
            <consortium name="RefSeq"/>
        </authorList>
    </citation>
    <scope>IDENTIFICATION</scope>
    <source>
        <tissue evidence="2 3">Muscle</tissue>
    </source>
</reference>
<dbReference type="Pfam" id="PF14969">
    <property type="entry name" value="DUF4508"/>
    <property type="match status" value="1"/>
</dbReference>
<dbReference type="RefSeq" id="XP_033344963.1">
    <property type="nucleotide sequence ID" value="XM_033489072.1"/>
</dbReference>
<dbReference type="GeneID" id="117231031"/>
<dbReference type="Proteomes" id="UP000504631">
    <property type="component" value="Unplaced"/>
</dbReference>
<protein>
    <submittedName>
        <fullName evidence="2 3">Uncharacterized protein C14orf119</fullName>
    </submittedName>
</protein>
<dbReference type="AlphaFoldDB" id="A0A6J3JXB2"/>
<dbReference type="PANTHER" id="PTHR16260:SF3">
    <property type="entry name" value="CHROMOSOME 14 OPEN READING FRAME 119-LIKE-RELATED"/>
    <property type="match status" value="1"/>
</dbReference>
<accession>A0A6J3JXB2</accession>
<evidence type="ECO:0000313" key="1">
    <source>
        <dbReference type="Proteomes" id="UP000504631"/>
    </source>
</evidence>
<dbReference type="RefSeq" id="XP_033344962.1">
    <property type="nucleotide sequence ID" value="XM_033489071.1"/>
</dbReference>
<evidence type="ECO:0000313" key="3">
    <source>
        <dbReference type="RefSeq" id="XP_033344962.1"/>
    </source>
</evidence>
<dbReference type="RefSeq" id="XP_033344961.1">
    <property type="nucleotide sequence ID" value="XM_033489070.1"/>
</dbReference>
<gene>
    <name evidence="2 3 4" type="primary">LOC117231031</name>
</gene>
<proteinExistence type="predicted"/>
<dbReference type="InterPro" id="IPR028019">
    <property type="entry name" value="DUF4508"/>
</dbReference>
<dbReference type="KEGG" id="bvk:117231031"/>
<evidence type="ECO:0000313" key="2">
    <source>
        <dbReference type="RefSeq" id="XP_033344961.1"/>
    </source>
</evidence>
<sequence>MATLLTNEAKLRYIMEWFQEWSEMEKNDFLDVLIEECGPPNLVHRLSSKMKHLAKIIDDKPTLFQCRIKLFRQWSQNWSQQEKDHLLSSIKNADAAFAQKYDEKILSLSRTEHKKQSDKKET</sequence>
<organism evidence="1 2">
    <name type="scientific">Bombus vosnesenskii</name>
    <dbReference type="NCBI Taxonomy" id="207650"/>
    <lineage>
        <taxon>Eukaryota</taxon>
        <taxon>Metazoa</taxon>
        <taxon>Ecdysozoa</taxon>
        <taxon>Arthropoda</taxon>
        <taxon>Hexapoda</taxon>
        <taxon>Insecta</taxon>
        <taxon>Pterygota</taxon>
        <taxon>Neoptera</taxon>
        <taxon>Endopterygota</taxon>
        <taxon>Hymenoptera</taxon>
        <taxon>Apocrita</taxon>
        <taxon>Aculeata</taxon>
        <taxon>Apoidea</taxon>
        <taxon>Anthophila</taxon>
        <taxon>Apidae</taxon>
        <taxon>Bombus</taxon>
        <taxon>Pyrobombus</taxon>
    </lineage>
</organism>
<keyword evidence="1" id="KW-1185">Reference proteome</keyword>
<name>A0A6J3JXB2_9HYME</name>